<dbReference type="EMBL" id="JARJLG010000068">
    <property type="protein sequence ID" value="KAJ7754177.1"/>
    <property type="molecule type" value="Genomic_DNA"/>
</dbReference>
<sequence length="215" mass="22410">MVAVVNEQGTETFAAFQSAAEAAGLPGSTSSPSALQPSSGSTSVKSSPSTPSQTVTSVSQSTSGSVQISLSATQLPGKPIPPAAIAGAVVGVLVVILLCVASVLVMLRRRRRRTQGGSHKNAPRPLICAEPALLELADENGPDTQPEPLILYEKGASLPTSSSSRASRSALPTATELALAEEVFQLRNQLQRIELERLYSETGTLSDRPTEYATR</sequence>
<feature type="transmembrane region" description="Helical" evidence="2">
    <location>
        <begin position="83"/>
        <end position="107"/>
    </location>
</feature>
<reference evidence="3" key="1">
    <citation type="submission" date="2023-03" db="EMBL/GenBank/DDBJ databases">
        <title>Massive genome expansion in bonnet fungi (Mycena s.s.) driven by repeated elements and novel gene families across ecological guilds.</title>
        <authorList>
            <consortium name="Lawrence Berkeley National Laboratory"/>
            <person name="Harder C.B."/>
            <person name="Miyauchi S."/>
            <person name="Viragh M."/>
            <person name="Kuo A."/>
            <person name="Thoen E."/>
            <person name="Andreopoulos B."/>
            <person name="Lu D."/>
            <person name="Skrede I."/>
            <person name="Drula E."/>
            <person name="Henrissat B."/>
            <person name="Morin E."/>
            <person name="Kohler A."/>
            <person name="Barry K."/>
            <person name="LaButti K."/>
            <person name="Morin E."/>
            <person name="Salamov A."/>
            <person name="Lipzen A."/>
            <person name="Mereny Z."/>
            <person name="Hegedus B."/>
            <person name="Baldrian P."/>
            <person name="Stursova M."/>
            <person name="Weitz H."/>
            <person name="Taylor A."/>
            <person name="Grigoriev I.V."/>
            <person name="Nagy L.G."/>
            <person name="Martin F."/>
            <person name="Kauserud H."/>
        </authorList>
    </citation>
    <scope>NUCLEOTIDE SEQUENCE</scope>
    <source>
        <strain evidence="3">CBHHK188m</strain>
    </source>
</reference>
<comment type="caution">
    <text evidence="3">The sequence shown here is derived from an EMBL/GenBank/DDBJ whole genome shotgun (WGS) entry which is preliminary data.</text>
</comment>
<evidence type="ECO:0000313" key="3">
    <source>
        <dbReference type="EMBL" id="KAJ7754177.1"/>
    </source>
</evidence>
<evidence type="ECO:0000313" key="4">
    <source>
        <dbReference type="Proteomes" id="UP001215280"/>
    </source>
</evidence>
<dbReference type="Proteomes" id="UP001215280">
    <property type="component" value="Unassembled WGS sequence"/>
</dbReference>
<protein>
    <submittedName>
        <fullName evidence="3">Uncharacterized protein</fullName>
    </submittedName>
</protein>
<organism evidence="3 4">
    <name type="scientific">Mycena maculata</name>
    <dbReference type="NCBI Taxonomy" id="230809"/>
    <lineage>
        <taxon>Eukaryota</taxon>
        <taxon>Fungi</taxon>
        <taxon>Dikarya</taxon>
        <taxon>Basidiomycota</taxon>
        <taxon>Agaricomycotina</taxon>
        <taxon>Agaricomycetes</taxon>
        <taxon>Agaricomycetidae</taxon>
        <taxon>Agaricales</taxon>
        <taxon>Marasmiineae</taxon>
        <taxon>Mycenaceae</taxon>
        <taxon>Mycena</taxon>
    </lineage>
</organism>
<keyword evidence="2" id="KW-0812">Transmembrane</keyword>
<accession>A0AAD7J1W2</accession>
<evidence type="ECO:0000256" key="1">
    <source>
        <dbReference type="SAM" id="MobiDB-lite"/>
    </source>
</evidence>
<dbReference type="AlphaFoldDB" id="A0AAD7J1W2"/>
<name>A0AAD7J1W2_9AGAR</name>
<gene>
    <name evidence="3" type="ORF">DFH07DRAFT_773831</name>
</gene>
<evidence type="ECO:0000256" key="2">
    <source>
        <dbReference type="SAM" id="Phobius"/>
    </source>
</evidence>
<keyword evidence="2" id="KW-1133">Transmembrane helix</keyword>
<keyword evidence="4" id="KW-1185">Reference proteome</keyword>
<feature type="region of interest" description="Disordered" evidence="1">
    <location>
        <begin position="23"/>
        <end position="60"/>
    </location>
</feature>
<proteinExistence type="predicted"/>
<keyword evidence="2" id="KW-0472">Membrane</keyword>